<dbReference type="InterPro" id="IPR052566">
    <property type="entry name" value="Non-lysos_glucosylceramidase"/>
</dbReference>
<name>A0A835PWM9_VANPL</name>
<dbReference type="GO" id="GO:0004348">
    <property type="term" value="F:glucosylceramidase activity"/>
    <property type="evidence" value="ECO:0007669"/>
    <property type="project" value="UniProtKB-EC"/>
</dbReference>
<dbReference type="EC" id="3.2.1.45" evidence="1"/>
<dbReference type="PANTHER" id="PTHR12654:SF0">
    <property type="entry name" value="NON-LYSOSOMAL GLUCOSYLCERAMIDASE"/>
    <property type="match status" value="1"/>
</dbReference>
<keyword evidence="1" id="KW-0443">Lipid metabolism</keyword>
<keyword evidence="1" id="KW-0326">Glycosidase</keyword>
<accession>A0A835PWM9</accession>
<dbReference type="InterPro" id="IPR014551">
    <property type="entry name" value="B_Glucosidase_GBA2-typ"/>
</dbReference>
<feature type="domain" description="Glycosyl-hydrolase family 116 catalytic region" evidence="3">
    <location>
        <begin position="537"/>
        <end position="898"/>
    </location>
</feature>
<proteinExistence type="inferred from homology"/>
<evidence type="ECO:0000313" key="5">
    <source>
        <dbReference type="EMBL" id="KAG0457347.1"/>
    </source>
</evidence>
<dbReference type="GO" id="GO:0006680">
    <property type="term" value="P:glucosylceramide catabolic process"/>
    <property type="evidence" value="ECO:0007669"/>
    <property type="project" value="InterPro"/>
</dbReference>
<sequence length="954" mass="106770">MLAVLRCSCWILMVVHHQNLHGRLNSHANKLKEFSVTFMEAMKMMTLGLRLWSYVREEASYGRKAPIDPFTRESCRPSASQGVPLGGMGSGSISRGFRGEFKHWQILPSACEMSPVMVNQFSIFISRDGGSKKFSSVLAPGHHEGIKKLGDQGISSWDWNLSGQHSTYHALFPRAWTVYDGEPDPELKISCRQISPFIPHDYKESSLPVCVFVYTLVNTGRERAKVSLLMTWANSIGGISHETGGHINEPFLGDDGVSGVLLHHKTAKDNPPVTFAIAACETQNVNVTILPKFVLSGENSITASDMWGIMMQDGQFERQNFNGGPSMPSSPGETMCAAVSASAWVEPHGKCTVAFALAWASPKVKFQKGYTYHRRYTRFYGTSQRSAVNLVHDALMKYSWWEEEIEKWQQPILKDIKLPEWYKFTLFNELYFLVAGGTIWTDGGAQAFDEKASISKKGKKSSRNANKSVKSGSKKHNKGVPVTEPNVEDSEHRNEDDIMVTSIRSTAGHETTDSDIEGNNESVNGCPIPLNDPDNVGKFLYLEGIEYLMWCTYDVHFYASFALLDLFPKIELSIQRDFAHAVLHEDRRKVKFLADGNAGIRKVKGAVAHDLGTHDPWNEVNAYNIHDTSRWKDLNPKFVLQVYRDFAATGDVSFGREVWPSVCAAMDYMDQFDRDGDGLIENDGFPDQTYDAWTVHGISAYCGCLWIASLQAAAAMAHRLGDHAYAEKFTIKFLMAKNAFESKLWNGSYFNYDSGNSSNSKSIQADQLAGQWYVASSGLPSLFDSNKIRSTLQKIFDFNVMRVKGGRIGAVNGMHPNGKVDESCMQSREIWTGVTYALAATMILSGMEEQAFTTAEGIFTAGWSEEGYGYWFQTPEGWTIDGHYRSLVYMRPLAIWAMQWALSPPKAILDAPKVNVMERIYISPLTLRAIHENEIKKIVPRSSCFGNTVFHCEC</sequence>
<keyword evidence="6" id="KW-1185">Reference proteome</keyword>
<dbReference type="Pfam" id="PF12215">
    <property type="entry name" value="Glyco_hydr_116N"/>
    <property type="match status" value="1"/>
</dbReference>
<reference evidence="5 6" key="1">
    <citation type="journal article" date="2020" name="Nat. Food">
        <title>A phased Vanilla planifolia genome enables genetic improvement of flavour and production.</title>
        <authorList>
            <person name="Hasing T."/>
            <person name="Tang H."/>
            <person name="Brym M."/>
            <person name="Khazi F."/>
            <person name="Huang T."/>
            <person name="Chambers A.H."/>
        </authorList>
    </citation>
    <scope>NUCLEOTIDE SEQUENCE [LARGE SCALE GENOMIC DNA]</scope>
    <source>
        <tissue evidence="5">Leaf</tissue>
    </source>
</reference>
<dbReference type="FunFam" id="1.50.10.10:FF:000006">
    <property type="entry name" value="Non-lysosomal glucosylceramidase"/>
    <property type="match status" value="1"/>
</dbReference>
<evidence type="ECO:0000256" key="2">
    <source>
        <dbReference type="SAM" id="MobiDB-lite"/>
    </source>
</evidence>
<dbReference type="AlphaFoldDB" id="A0A835PWM9"/>
<comment type="function">
    <text evidence="1">Non-lysosomal glucosylceramidase that catalyzes the hydrolysis of glucosylceramide (GlcCer) to free glucose and ceramide.</text>
</comment>
<feature type="region of interest" description="Disordered" evidence="2">
    <location>
        <begin position="453"/>
        <end position="498"/>
    </location>
</feature>
<organism evidence="5 6">
    <name type="scientific">Vanilla planifolia</name>
    <name type="common">Vanilla</name>
    <dbReference type="NCBI Taxonomy" id="51239"/>
    <lineage>
        <taxon>Eukaryota</taxon>
        <taxon>Viridiplantae</taxon>
        <taxon>Streptophyta</taxon>
        <taxon>Embryophyta</taxon>
        <taxon>Tracheophyta</taxon>
        <taxon>Spermatophyta</taxon>
        <taxon>Magnoliopsida</taxon>
        <taxon>Liliopsida</taxon>
        <taxon>Asparagales</taxon>
        <taxon>Orchidaceae</taxon>
        <taxon>Vanilloideae</taxon>
        <taxon>Vanilleae</taxon>
        <taxon>Vanilla</taxon>
    </lineage>
</organism>
<dbReference type="InterPro" id="IPR024462">
    <property type="entry name" value="GH116_N"/>
</dbReference>
<dbReference type="PIRSF" id="PIRSF028944">
    <property type="entry name" value="Beta_gluc_GBA2"/>
    <property type="match status" value="1"/>
</dbReference>
<dbReference type="Pfam" id="PF04685">
    <property type="entry name" value="DUF608"/>
    <property type="match status" value="1"/>
</dbReference>
<dbReference type="SUPFAM" id="SSF48208">
    <property type="entry name" value="Six-hairpin glycosidases"/>
    <property type="match status" value="1"/>
</dbReference>
<dbReference type="GO" id="GO:0016020">
    <property type="term" value="C:membrane"/>
    <property type="evidence" value="ECO:0007669"/>
    <property type="project" value="InterPro"/>
</dbReference>
<dbReference type="EMBL" id="JADCNL010000012">
    <property type="protein sequence ID" value="KAG0457347.1"/>
    <property type="molecule type" value="Genomic_DNA"/>
</dbReference>
<dbReference type="Proteomes" id="UP000636800">
    <property type="component" value="Chromosome 12"/>
</dbReference>
<comment type="catalytic activity">
    <reaction evidence="1">
        <text>a beta-D-glucosyl-(1&lt;-&gt;1')-N-acylsphing-4-enine + H2O = an N-acylsphing-4-enine + D-glucose</text>
        <dbReference type="Rhea" id="RHEA:13269"/>
        <dbReference type="ChEBI" id="CHEBI:4167"/>
        <dbReference type="ChEBI" id="CHEBI:15377"/>
        <dbReference type="ChEBI" id="CHEBI:22801"/>
        <dbReference type="ChEBI" id="CHEBI:52639"/>
        <dbReference type="EC" id="3.2.1.45"/>
    </reaction>
</comment>
<dbReference type="GO" id="GO:0008422">
    <property type="term" value="F:beta-glucosidase activity"/>
    <property type="evidence" value="ECO:0007669"/>
    <property type="project" value="TreeGrafter"/>
</dbReference>
<dbReference type="InterPro" id="IPR006775">
    <property type="entry name" value="GH116_catalytic"/>
</dbReference>
<evidence type="ECO:0000256" key="1">
    <source>
        <dbReference type="PIRNR" id="PIRNR028944"/>
    </source>
</evidence>
<dbReference type="Gene3D" id="1.50.10.10">
    <property type="match status" value="1"/>
</dbReference>
<dbReference type="GO" id="GO:0005975">
    <property type="term" value="P:carbohydrate metabolic process"/>
    <property type="evidence" value="ECO:0007669"/>
    <property type="project" value="InterPro"/>
</dbReference>
<keyword evidence="1" id="KW-0378">Hydrolase</keyword>
<dbReference type="InterPro" id="IPR008928">
    <property type="entry name" value="6-hairpin_glycosidase_sf"/>
</dbReference>
<protein>
    <recommendedName>
        <fullName evidence="1">Non-lysosomal glucosylceramidase</fullName>
        <shortName evidence="1">NLGase</shortName>
        <ecNumber evidence="1">3.2.1.45</ecNumber>
    </recommendedName>
</protein>
<comment type="caution">
    <text evidence="5">The sequence shown here is derived from an EMBL/GenBank/DDBJ whole genome shotgun (WGS) entry which is preliminary data.</text>
</comment>
<evidence type="ECO:0000259" key="4">
    <source>
        <dbReference type="Pfam" id="PF12215"/>
    </source>
</evidence>
<comment type="similarity">
    <text evidence="1">Belongs to the non-lysosomal glucosylceramidase family.</text>
</comment>
<evidence type="ECO:0000313" key="6">
    <source>
        <dbReference type="Proteomes" id="UP000636800"/>
    </source>
</evidence>
<feature type="domain" description="Glycosyl-hydrolase family 116 N-terminal" evidence="4">
    <location>
        <begin position="82"/>
        <end position="401"/>
    </location>
</feature>
<dbReference type="InterPro" id="IPR012341">
    <property type="entry name" value="6hp_glycosidase-like_sf"/>
</dbReference>
<keyword evidence="1" id="KW-0472">Membrane</keyword>
<evidence type="ECO:0000259" key="3">
    <source>
        <dbReference type="Pfam" id="PF04685"/>
    </source>
</evidence>
<gene>
    <name evidence="5" type="ORF">HPP92_022504</name>
</gene>
<dbReference type="PANTHER" id="PTHR12654">
    <property type="entry name" value="BILE ACID BETA-GLUCOSIDASE-RELATED"/>
    <property type="match status" value="1"/>
</dbReference>